<dbReference type="EMBL" id="BPLR01015429">
    <property type="protein sequence ID" value="GIY76045.1"/>
    <property type="molecule type" value="Genomic_DNA"/>
</dbReference>
<proteinExistence type="predicted"/>
<evidence type="ECO:0000313" key="1">
    <source>
        <dbReference type="EMBL" id="GIY76045.1"/>
    </source>
</evidence>
<gene>
    <name evidence="1" type="ORF">CEXT_535801</name>
</gene>
<sequence>MRNPFPPESREIRKNREEVGMNQTMEQYNFFFLSPLSLADGCLQIVFQGRGLEHFPSRCYRWRYSSNNISQRLESWKNVCNHNIPPCIFQRKKEIVFPTLAFL</sequence>
<dbReference type="AlphaFoldDB" id="A0AAV4VZY3"/>
<name>A0AAV4VZY3_CAEEX</name>
<protein>
    <submittedName>
        <fullName evidence="1">Uncharacterized protein</fullName>
    </submittedName>
</protein>
<organism evidence="1 2">
    <name type="scientific">Caerostris extrusa</name>
    <name type="common">Bark spider</name>
    <name type="synonym">Caerostris bankana</name>
    <dbReference type="NCBI Taxonomy" id="172846"/>
    <lineage>
        <taxon>Eukaryota</taxon>
        <taxon>Metazoa</taxon>
        <taxon>Ecdysozoa</taxon>
        <taxon>Arthropoda</taxon>
        <taxon>Chelicerata</taxon>
        <taxon>Arachnida</taxon>
        <taxon>Araneae</taxon>
        <taxon>Araneomorphae</taxon>
        <taxon>Entelegynae</taxon>
        <taxon>Araneoidea</taxon>
        <taxon>Araneidae</taxon>
        <taxon>Caerostris</taxon>
    </lineage>
</organism>
<keyword evidence="2" id="KW-1185">Reference proteome</keyword>
<accession>A0AAV4VZY3</accession>
<reference evidence="1 2" key="1">
    <citation type="submission" date="2021-06" db="EMBL/GenBank/DDBJ databases">
        <title>Caerostris extrusa draft genome.</title>
        <authorList>
            <person name="Kono N."/>
            <person name="Arakawa K."/>
        </authorList>
    </citation>
    <scope>NUCLEOTIDE SEQUENCE [LARGE SCALE GENOMIC DNA]</scope>
</reference>
<comment type="caution">
    <text evidence="1">The sequence shown here is derived from an EMBL/GenBank/DDBJ whole genome shotgun (WGS) entry which is preliminary data.</text>
</comment>
<dbReference type="Proteomes" id="UP001054945">
    <property type="component" value="Unassembled WGS sequence"/>
</dbReference>
<evidence type="ECO:0000313" key="2">
    <source>
        <dbReference type="Proteomes" id="UP001054945"/>
    </source>
</evidence>